<sequence length="627" mass="73536">MKNRYLVFIACLLLGLNMSWSQNTYDIIFNAGDRDEKCKECVQAFRQKPKEVRYSIIRENDNLYFEVNDKNWFYLVFKNPDDGIAIDVVMEDRYKCDTETLSKNQIKGVLLKPVYSNELKSGLAPTVQNKFRVKVGKIPNGLLKEELEYNILFLGKKNLCQYYVTYDLEYYSWDLLDMGMYLDYLTYETKQIRSSNEKSSIQNKKLKFVVPFEKNKSSFSQSDIKPIYDTLRLTDFDIKTLNIKAYSSIEGTSNRNAELQQQRANSMVAALQKFQQPTIKTTVTSLENWVEFFNDIEGNKYEYLRSLNKNEIREKVVGAIANDLEPILKNHRKAVVELELEKKVIRKGESIQSLISEFNKAIADEKLDIAKELQNSIFEKMRTKEASITNIQDMVIPKQKKYAKFLNKNAAYKCLLDERLTLIAYNEMLELEKLLPKDAYVRYNLVAMEIKLWKNNGINVDESQIVKDINDLKNYGIDKSLISRMMVNFYIVIADKYMKNRDFDNKDKAIDYVNENYKKFSLSNYDYLSLAQFFSLYGNSNLAAKLLERKSRSIDIDEDLLFYYLNLTLIDKELTKETNYRTILLNAYNMNKERFCKLFNSVDDGGVTFQLLENEYLRKTYCDNCGN</sequence>
<accession>A0A4R1RRJ9</accession>
<reference evidence="2 3" key="1">
    <citation type="submission" date="2019-03" db="EMBL/GenBank/DDBJ databases">
        <title>Genomic Encyclopedia of Type Strains, Phase IV (KMG-IV): sequencing the most valuable type-strain genomes for metagenomic binning, comparative biology and taxonomic classification.</title>
        <authorList>
            <person name="Goeker M."/>
        </authorList>
    </citation>
    <scope>NUCLEOTIDE SEQUENCE [LARGE SCALE GENOMIC DNA]</scope>
    <source>
        <strain evidence="2 3">DSM 18792</strain>
    </source>
</reference>
<gene>
    <name evidence="2" type="ORF">EV196_101345</name>
</gene>
<feature type="signal peptide" evidence="1">
    <location>
        <begin position="1"/>
        <end position="21"/>
    </location>
</feature>
<evidence type="ECO:0000313" key="2">
    <source>
        <dbReference type="EMBL" id="TCL68919.1"/>
    </source>
</evidence>
<comment type="caution">
    <text evidence="2">The sequence shown here is derived from an EMBL/GenBank/DDBJ whole genome shotgun (WGS) entry which is preliminary data.</text>
</comment>
<dbReference type="Proteomes" id="UP000295455">
    <property type="component" value="Unassembled WGS sequence"/>
</dbReference>
<evidence type="ECO:0000256" key="1">
    <source>
        <dbReference type="SAM" id="SignalP"/>
    </source>
</evidence>
<dbReference type="EMBL" id="SLUP01000001">
    <property type="protein sequence ID" value="TCL68919.1"/>
    <property type="molecule type" value="Genomic_DNA"/>
</dbReference>
<organism evidence="2 3">
    <name type="scientific">Mariniflexile fucanivorans</name>
    <dbReference type="NCBI Taxonomy" id="264023"/>
    <lineage>
        <taxon>Bacteria</taxon>
        <taxon>Pseudomonadati</taxon>
        <taxon>Bacteroidota</taxon>
        <taxon>Flavobacteriia</taxon>
        <taxon>Flavobacteriales</taxon>
        <taxon>Flavobacteriaceae</taxon>
        <taxon>Mariniflexile</taxon>
    </lineage>
</organism>
<feature type="chain" id="PRO_5020639604" description="OmpA family protein" evidence="1">
    <location>
        <begin position="22"/>
        <end position="627"/>
    </location>
</feature>
<proteinExistence type="predicted"/>
<keyword evidence="1" id="KW-0732">Signal</keyword>
<dbReference type="AlphaFoldDB" id="A0A4R1RRJ9"/>
<dbReference type="RefSeq" id="WP_132214235.1">
    <property type="nucleotide sequence ID" value="NZ_OX156936.1"/>
</dbReference>
<dbReference type="OrthoDB" id="632640at2"/>
<evidence type="ECO:0000313" key="3">
    <source>
        <dbReference type="Proteomes" id="UP000295455"/>
    </source>
</evidence>
<evidence type="ECO:0008006" key="4">
    <source>
        <dbReference type="Google" id="ProtNLM"/>
    </source>
</evidence>
<keyword evidence="3" id="KW-1185">Reference proteome</keyword>
<name>A0A4R1RRJ9_9FLAO</name>
<protein>
    <recommendedName>
        <fullName evidence="4">OmpA family protein</fullName>
    </recommendedName>
</protein>